<dbReference type="InterPro" id="IPR005844">
    <property type="entry name" value="A-D-PHexomutase_a/b/a-I"/>
</dbReference>
<evidence type="ECO:0000259" key="8">
    <source>
        <dbReference type="Pfam" id="PF00408"/>
    </source>
</evidence>
<dbReference type="RefSeq" id="WP_044151347.1">
    <property type="nucleotide sequence ID" value="NZ_QVFV01000002.1"/>
</dbReference>
<protein>
    <submittedName>
        <fullName evidence="12">Phosphoglucomutase/phosphomannomutase family protein</fullName>
    </submittedName>
</protein>
<dbReference type="Pfam" id="PF02878">
    <property type="entry name" value="PGM_PMM_I"/>
    <property type="match status" value="1"/>
</dbReference>
<dbReference type="Pfam" id="PF00408">
    <property type="entry name" value="PGM_PMM_IV"/>
    <property type="match status" value="1"/>
</dbReference>
<dbReference type="InterPro" id="IPR005846">
    <property type="entry name" value="A-D-PHexomutase_a/b/a-III"/>
</dbReference>
<evidence type="ECO:0000256" key="3">
    <source>
        <dbReference type="ARBA" id="ARBA00022553"/>
    </source>
</evidence>
<dbReference type="PRINTS" id="PR00509">
    <property type="entry name" value="PGMPMM"/>
</dbReference>
<organism evidence="12 13">
    <name type="scientific">Leptolyngbya iicbica LK</name>
    <dbReference type="NCBI Taxonomy" id="2294035"/>
    <lineage>
        <taxon>Bacteria</taxon>
        <taxon>Bacillati</taxon>
        <taxon>Cyanobacteriota</taxon>
        <taxon>Cyanophyceae</taxon>
        <taxon>Leptolyngbyales</taxon>
        <taxon>Leptolyngbyaceae</taxon>
        <taxon>Leptolyngbya group</taxon>
        <taxon>Leptolyngbya</taxon>
        <taxon>Leptolyngbya iicbica</taxon>
    </lineage>
</organism>
<evidence type="ECO:0000259" key="11">
    <source>
        <dbReference type="Pfam" id="PF02880"/>
    </source>
</evidence>
<comment type="similarity">
    <text evidence="2 7">Belongs to the phosphohexose mutase family.</text>
</comment>
<reference evidence="12 13" key="1">
    <citation type="submission" date="2018-11" db="EMBL/GenBank/DDBJ databases">
        <title>Whole genome sequencing of an environmental sample.</title>
        <authorList>
            <person name="Sarangi A.N."/>
            <person name="Singh D."/>
            <person name="Tripathy S."/>
        </authorList>
    </citation>
    <scope>NUCLEOTIDE SEQUENCE [LARGE SCALE GENOMIC DNA]</scope>
    <source>
        <strain evidence="12 13">Lakshadweep</strain>
    </source>
</reference>
<dbReference type="SUPFAM" id="SSF53738">
    <property type="entry name" value="Phosphoglucomutase, first 3 domains"/>
    <property type="match status" value="3"/>
</dbReference>
<sequence length="488" mass="52779">MAIALSPTTFIDKPIKFGTDGWRGMIAADFTMGRVVHVAQVAAQVLQQCYGAQTGSNTVIVGHDRRFLSPQFAQAAAEAITQVGFDVLLSEDFAPTPAFSWAAKDQGALGAIVITASHNPAAYNGLKIKSAFGGSVPPEVTQKVEAQLDTPVSPAAQPGKLERFDPWPSYCQELQSKVDLAGIQSAIANGKLTVFADVMHGSAATGLERLLGSPIHELNSEPDPLFEGGAPEPLPKYLQRMLKTVADYQPTVAGGLITGLVFDGDSDRIGAVDGQGNFLSSQILIPILIDHLTEVHGYDGEVIKTISGSNLIPKVAKLHERDVYETPVGYKYIADRMLESNALIGGEESGGVGYGHHIPERDALLSALYVLEAVVKSGMDLSDRYRSLQDQTGYYSEYDRIDLPLASMEVRDKLLQVLQTDCPKTVAGKAVTHCLDIDGYKLTLEDESWLLIRFSGTEPVLRLYSEAKDLEEVHKHLSWAKDWATAIG</sequence>
<dbReference type="GO" id="GO:0008973">
    <property type="term" value="F:phosphopentomutase activity"/>
    <property type="evidence" value="ECO:0007669"/>
    <property type="project" value="TreeGrafter"/>
</dbReference>
<comment type="caution">
    <text evidence="12">The sequence shown here is derived from an EMBL/GenBank/DDBJ whole genome shotgun (WGS) entry which is preliminary data.</text>
</comment>
<dbReference type="InterPro" id="IPR036900">
    <property type="entry name" value="A-D-PHexomutase_C_sf"/>
</dbReference>
<keyword evidence="4 7" id="KW-0479">Metal-binding</keyword>
<evidence type="ECO:0000313" key="12">
    <source>
        <dbReference type="EMBL" id="RZM78887.1"/>
    </source>
</evidence>
<evidence type="ECO:0000256" key="4">
    <source>
        <dbReference type="ARBA" id="ARBA00022723"/>
    </source>
</evidence>
<dbReference type="SUPFAM" id="SSF55957">
    <property type="entry name" value="Phosphoglucomutase, C-terminal domain"/>
    <property type="match status" value="1"/>
</dbReference>
<evidence type="ECO:0000259" key="10">
    <source>
        <dbReference type="Pfam" id="PF02879"/>
    </source>
</evidence>
<dbReference type="OrthoDB" id="9806956at2"/>
<keyword evidence="3" id="KW-0597">Phosphoprotein</keyword>
<dbReference type="CDD" id="cd05800">
    <property type="entry name" value="PGM_like2"/>
    <property type="match status" value="1"/>
</dbReference>
<dbReference type="EMBL" id="QVFV01000002">
    <property type="protein sequence ID" value="RZM78887.1"/>
    <property type="molecule type" value="Genomic_DNA"/>
</dbReference>
<keyword evidence="13" id="KW-1185">Reference proteome</keyword>
<dbReference type="GO" id="GO:0006166">
    <property type="term" value="P:purine ribonucleoside salvage"/>
    <property type="evidence" value="ECO:0007669"/>
    <property type="project" value="TreeGrafter"/>
</dbReference>
<dbReference type="InterPro" id="IPR005845">
    <property type="entry name" value="A-D-PHexomutase_a/b/a-II"/>
</dbReference>
<dbReference type="PANTHER" id="PTHR45745">
    <property type="entry name" value="PHOSPHOMANNOMUTASE 45A"/>
    <property type="match status" value="1"/>
</dbReference>
<feature type="domain" description="Alpha-D-phosphohexomutase C-terminal" evidence="8">
    <location>
        <begin position="439"/>
        <end position="475"/>
    </location>
</feature>
<evidence type="ECO:0000313" key="13">
    <source>
        <dbReference type="Proteomes" id="UP000292459"/>
    </source>
</evidence>
<dbReference type="PROSITE" id="PS00710">
    <property type="entry name" value="PGM_PMM"/>
    <property type="match status" value="1"/>
</dbReference>
<dbReference type="AlphaFoldDB" id="A0A4Q7E7X6"/>
<evidence type="ECO:0000256" key="6">
    <source>
        <dbReference type="ARBA" id="ARBA00023235"/>
    </source>
</evidence>
<evidence type="ECO:0000256" key="5">
    <source>
        <dbReference type="ARBA" id="ARBA00022842"/>
    </source>
</evidence>
<comment type="cofactor">
    <cofactor evidence="1">
        <name>Mg(2+)</name>
        <dbReference type="ChEBI" id="CHEBI:18420"/>
    </cofactor>
</comment>
<feature type="domain" description="Alpha-D-phosphohexomutase alpha/beta/alpha" evidence="11">
    <location>
        <begin position="284"/>
        <end position="388"/>
    </location>
</feature>
<accession>A0A4Q7E7X6</accession>
<dbReference type="Gene3D" id="3.40.120.10">
    <property type="entry name" value="Alpha-D-Glucose-1,6-Bisphosphate, subunit A, domain 3"/>
    <property type="match status" value="3"/>
</dbReference>
<proteinExistence type="inferred from homology"/>
<keyword evidence="6" id="KW-0413">Isomerase</keyword>
<evidence type="ECO:0000256" key="2">
    <source>
        <dbReference type="ARBA" id="ARBA00010231"/>
    </source>
</evidence>
<feature type="domain" description="Alpha-D-phosphohexomutase alpha/beta/alpha" evidence="9">
    <location>
        <begin position="15"/>
        <end position="150"/>
    </location>
</feature>
<feature type="domain" description="Alpha-D-phosphohexomutase alpha/beta/alpha" evidence="10">
    <location>
        <begin position="169"/>
        <end position="276"/>
    </location>
</feature>
<dbReference type="GO" id="GO:0000287">
    <property type="term" value="F:magnesium ion binding"/>
    <property type="evidence" value="ECO:0007669"/>
    <property type="project" value="InterPro"/>
</dbReference>
<gene>
    <name evidence="12" type="ORF">DYY88_08860</name>
</gene>
<evidence type="ECO:0000259" key="9">
    <source>
        <dbReference type="Pfam" id="PF02878"/>
    </source>
</evidence>
<dbReference type="InterPro" id="IPR016066">
    <property type="entry name" value="A-D-PHexomutase_CS"/>
</dbReference>
<dbReference type="Gene3D" id="3.30.310.50">
    <property type="entry name" value="Alpha-D-phosphohexomutase, C-terminal domain"/>
    <property type="match status" value="1"/>
</dbReference>
<dbReference type="Pfam" id="PF02880">
    <property type="entry name" value="PGM_PMM_III"/>
    <property type="match status" value="1"/>
</dbReference>
<evidence type="ECO:0000256" key="1">
    <source>
        <dbReference type="ARBA" id="ARBA00001946"/>
    </source>
</evidence>
<name>A0A4Q7E7X6_9CYAN</name>
<dbReference type="Pfam" id="PF02879">
    <property type="entry name" value="PGM_PMM_II"/>
    <property type="match status" value="1"/>
</dbReference>
<dbReference type="InterPro" id="IPR016055">
    <property type="entry name" value="A-D-PHexomutase_a/b/a-I/II/III"/>
</dbReference>
<dbReference type="GO" id="GO:0005975">
    <property type="term" value="P:carbohydrate metabolic process"/>
    <property type="evidence" value="ECO:0007669"/>
    <property type="project" value="InterPro"/>
</dbReference>
<dbReference type="Proteomes" id="UP000292459">
    <property type="component" value="Unassembled WGS sequence"/>
</dbReference>
<dbReference type="InterPro" id="IPR005843">
    <property type="entry name" value="A-D-PHexomutase_C"/>
</dbReference>
<evidence type="ECO:0000256" key="7">
    <source>
        <dbReference type="RuleBase" id="RU004326"/>
    </source>
</evidence>
<keyword evidence="5 7" id="KW-0460">Magnesium</keyword>
<dbReference type="InterPro" id="IPR005841">
    <property type="entry name" value="Alpha-D-phosphohexomutase_SF"/>
</dbReference>
<dbReference type="PANTHER" id="PTHR45745:SF1">
    <property type="entry name" value="PHOSPHOGLUCOMUTASE 2B-RELATED"/>
    <property type="match status" value="1"/>
</dbReference>